<evidence type="ECO:0000313" key="2">
    <source>
        <dbReference type="EMBL" id="PSC06244.1"/>
    </source>
</evidence>
<reference evidence="3" key="1">
    <citation type="submission" date="2018-03" db="EMBL/GenBank/DDBJ databases">
        <authorList>
            <person name="Sun L."/>
            <person name="Liu H."/>
            <person name="Chen W."/>
            <person name="Huang K."/>
            <person name="Liu W."/>
            <person name="Gao X."/>
        </authorList>
    </citation>
    <scope>NUCLEOTIDE SEQUENCE [LARGE SCALE GENOMIC DNA]</scope>
    <source>
        <strain evidence="3">SH9</strain>
    </source>
</reference>
<dbReference type="InterPro" id="IPR013361">
    <property type="entry name" value="Pilus_CpaD"/>
</dbReference>
<protein>
    <submittedName>
        <fullName evidence="2">Pilus assembly protein CpaD</fullName>
    </submittedName>
</protein>
<evidence type="ECO:0000313" key="3">
    <source>
        <dbReference type="Proteomes" id="UP000239772"/>
    </source>
</evidence>
<dbReference type="EMBL" id="PVZS01000004">
    <property type="protein sequence ID" value="PSC06244.1"/>
    <property type="molecule type" value="Genomic_DNA"/>
</dbReference>
<sequence>MPTIHSTPTRAEASMPSRSLRRASAPRSRWAALGLAVLVAGAAAGCKSEATTGSLAAQDYRVRHPIALTYAPTTLDVFLSRNMVGVDARQTADLRTFAADYRKNGRGPLTILAPRDPAAPAASDRAAASVRSVLAGAGVSGRYVQVQSYPGNGDSLANPIRLVFSKLQAKVATQCGTWNDDLGESPQAKSWRNQQHYDFGCSYQTALANQVADPIDLQRGRTEDRADVLRRMKVFDDARKGVDPSTSWKTEQAKVTGSGGN</sequence>
<keyword evidence="3" id="KW-1185">Reference proteome</keyword>
<organism evidence="2 3">
    <name type="scientific">Alsobacter soli</name>
    <dbReference type="NCBI Taxonomy" id="2109933"/>
    <lineage>
        <taxon>Bacteria</taxon>
        <taxon>Pseudomonadati</taxon>
        <taxon>Pseudomonadota</taxon>
        <taxon>Alphaproteobacteria</taxon>
        <taxon>Hyphomicrobiales</taxon>
        <taxon>Alsobacteraceae</taxon>
        <taxon>Alsobacter</taxon>
    </lineage>
</organism>
<evidence type="ECO:0000256" key="1">
    <source>
        <dbReference type="SAM" id="MobiDB-lite"/>
    </source>
</evidence>
<feature type="compositionally biased region" description="Polar residues" evidence="1">
    <location>
        <begin position="244"/>
        <end position="255"/>
    </location>
</feature>
<dbReference type="RefSeq" id="WP_106335651.1">
    <property type="nucleotide sequence ID" value="NZ_PVZS01000004.1"/>
</dbReference>
<gene>
    <name evidence="2" type="ORF">SLNSH_05475</name>
</gene>
<dbReference type="OrthoDB" id="9802674at2"/>
<dbReference type="Proteomes" id="UP000239772">
    <property type="component" value="Unassembled WGS sequence"/>
</dbReference>
<dbReference type="AlphaFoldDB" id="A0A2T1HXA3"/>
<dbReference type="InterPro" id="IPR019027">
    <property type="entry name" value="Pilus_biogenesis_CpaD-related"/>
</dbReference>
<proteinExistence type="predicted"/>
<feature type="region of interest" description="Disordered" evidence="1">
    <location>
        <begin position="240"/>
        <end position="261"/>
    </location>
</feature>
<feature type="region of interest" description="Disordered" evidence="1">
    <location>
        <begin position="1"/>
        <end position="21"/>
    </location>
</feature>
<comment type="caution">
    <text evidence="2">The sequence shown here is derived from an EMBL/GenBank/DDBJ whole genome shotgun (WGS) entry which is preliminary data.</text>
</comment>
<accession>A0A2T1HXA3</accession>
<dbReference type="Pfam" id="PF09476">
    <property type="entry name" value="Pilus_CpaD"/>
    <property type="match status" value="1"/>
</dbReference>
<name>A0A2T1HXA3_9HYPH</name>
<dbReference type="NCBIfam" id="TIGR02522">
    <property type="entry name" value="pilus_cpaD"/>
    <property type="match status" value="1"/>
</dbReference>